<keyword evidence="2 4" id="KW-0677">Repeat</keyword>
<evidence type="ECO:0000256" key="1">
    <source>
        <dbReference type="ARBA" id="ARBA00007831"/>
    </source>
</evidence>
<keyword evidence="4" id="KW-0111">Calcium/phospholipid-binding</keyword>
<evidence type="ECO:0000256" key="3">
    <source>
        <dbReference type="ARBA" id="ARBA00023216"/>
    </source>
</evidence>
<dbReference type="InterPro" id="IPR001464">
    <property type="entry name" value="Annexin"/>
</dbReference>
<keyword evidence="4" id="KW-0106">Calcium</keyword>
<dbReference type="SUPFAM" id="SSF47874">
    <property type="entry name" value="Annexin"/>
    <property type="match status" value="1"/>
</dbReference>
<evidence type="ECO:0000313" key="6">
    <source>
        <dbReference type="Proteomes" id="UP000030745"/>
    </source>
</evidence>
<evidence type="ECO:0000256" key="2">
    <source>
        <dbReference type="ARBA" id="ARBA00022737"/>
    </source>
</evidence>
<sequence>MLSIYSNETHLASRGEAVPHADLQIDNWVYEIKTACAGFGTDDDKLSNVLATKTASERYLISARYPELQRVSLLSEMKSEVSGSYGKLLQLLAQPLEEAEALILRDATKGAGTNEKLIYPVLGGRTAEELLILKKAYFKTFAEDMAVVLAGDLGGDLKVFVQAILNINPPAYDPEIHTQAKAVEVAEVIYKAGEGKWGTDESAFCNALCSIPPAFLSSVNAAYIAKHGNSLERAIEKEFGGKAEDALLYHVGMILHPIETIAAQFEKTMKGMGTDEYSLSAALVRYQHLLPQVKQAYKDKYGTSLRDRIYGETSGNYRKVLLAIVEQAN</sequence>
<dbReference type="GeneID" id="24128893"/>
<dbReference type="SMART" id="SM00335">
    <property type="entry name" value="ANX"/>
    <property type="match status" value="4"/>
</dbReference>
<dbReference type="Gene3D" id="1.10.220.10">
    <property type="entry name" value="Annexin"/>
    <property type="match status" value="4"/>
</dbReference>
<organism evidence="5 6">
    <name type="scientific">Saprolegnia parasitica (strain CBS 223.65)</name>
    <dbReference type="NCBI Taxonomy" id="695850"/>
    <lineage>
        <taxon>Eukaryota</taxon>
        <taxon>Sar</taxon>
        <taxon>Stramenopiles</taxon>
        <taxon>Oomycota</taxon>
        <taxon>Saprolegniomycetes</taxon>
        <taxon>Saprolegniales</taxon>
        <taxon>Saprolegniaceae</taxon>
        <taxon>Saprolegnia</taxon>
    </lineage>
</organism>
<dbReference type="InterPro" id="IPR037104">
    <property type="entry name" value="Annexin_sf"/>
</dbReference>
<evidence type="ECO:0000313" key="5">
    <source>
        <dbReference type="EMBL" id="KDO28694.1"/>
    </source>
</evidence>
<protein>
    <recommendedName>
        <fullName evidence="4">Annexin</fullName>
    </recommendedName>
</protein>
<dbReference type="STRING" id="695850.A0A067CD94"/>
<accession>A0A067CD94</accession>
<dbReference type="RefSeq" id="XP_012200752.1">
    <property type="nucleotide sequence ID" value="XM_012345362.1"/>
</dbReference>
<comment type="similarity">
    <text evidence="1 4">Belongs to the annexin family.</text>
</comment>
<name>A0A067CD94_SAPPC</name>
<keyword evidence="6" id="KW-1185">Reference proteome</keyword>
<dbReference type="GO" id="GO:0005544">
    <property type="term" value="F:calcium-dependent phospholipid binding"/>
    <property type="evidence" value="ECO:0007669"/>
    <property type="project" value="UniProtKB-KW"/>
</dbReference>
<dbReference type="VEuPathDB" id="FungiDB:SPRG_06548"/>
<dbReference type="PANTHER" id="PTHR10502">
    <property type="entry name" value="ANNEXIN"/>
    <property type="match status" value="1"/>
</dbReference>
<reference evidence="5 6" key="1">
    <citation type="journal article" date="2013" name="PLoS Genet.">
        <title>Distinctive expansion of potential virulence genes in the genome of the oomycete fish pathogen Saprolegnia parasitica.</title>
        <authorList>
            <person name="Jiang R.H."/>
            <person name="de Bruijn I."/>
            <person name="Haas B.J."/>
            <person name="Belmonte R."/>
            <person name="Lobach L."/>
            <person name="Christie J."/>
            <person name="van den Ackerveken G."/>
            <person name="Bottin A."/>
            <person name="Bulone V."/>
            <person name="Diaz-Moreno S.M."/>
            <person name="Dumas B."/>
            <person name="Fan L."/>
            <person name="Gaulin E."/>
            <person name="Govers F."/>
            <person name="Grenville-Briggs L.J."/>
            <person name="Horner N.R."/>
            <person name="Levin J.Z."/>
            <person name="Mammella M."/>
            <person name="Meijer H.J."/>
            <person name="Morris P."/>
            <person name="Nusbaum C."/>
            <person name="Oome S."/>
            <person name="Phillips A.J."/>
            <person name="van Rooyen D."/>
            <person name="Rzeszutek E."/>
            <person name="Saraiva M."/>
            <person name="Secombes C.J."/>
            <person name="Seidl M.F."/>
            <person name="Snel B."/>
            <person name="Stassen J.H."/>
            <person name="Sykes S."/>
            <person name="Tripathy S."/>
            <person name="van den Berg H."/>
            <person name="Vega-Arreguin J.C."/>
            <person name="Wawra S."/>
            <person name="Young S.K."/>
            <person name="Zeng Q."/>
            <person name="Dieguez-Uribeondo J."/>
            <person name="Russ C."/>
            <person name="Tyler B.M."/>
            <person name="van West P."/>
        </authorList>
    </citation>
    <scope>NUCLEOTIDE SEQUENCE [LARGE SCALE GENOMIC DNA]</scope>
    <source>
        <strain evidence="5 6">CBS 223.65</strain>
    </source>
</reference>
<dbReference type="PROSITE" id="PS00223">
    <property type="entry name" value="ANNEXIN_1"/>
    <property type="match status" value="1"/>
</dbReference>
<comment type="domain">
    <text evidence="4">A pair of annexin repeats may form one binding site for calcium and phospholipid.</text>
</comment>
<dbReference type="InterPro" id="IPR018502">
    <property type="entry name" value="Annexin_repeat"/>
</dbReference>
<dbReference type="Proteomes" id="UP000030745">
    <property type="component" value="Unassembled WGS sequence"/>
</dbReference>
<dbReference type="PRINTS" id="PR00196">
    <property type="entry name" value="ANNEXIN"/>
</dbReference>
<dbReference type="GO" id="GO:0005509">
    <property type="term" value="F:calcium ion binding"/>
    <property type="evidence" value="ECO:0007669"/>
    <property type="project" value="InterPro"/>
</dbReference>
<evidence type="ECO:0000256" key="4">
    <source>
        <dbReference type="RuleBase" id="RU003540"/>
    </source>
</evidence>
<dbReference type="PROSITE" id="PS51897">
    <property type="entry name" value="ANNEXIN_2"/>
    <property type="match status" value="4"/>
</dbReference>
<dbReference type="GO" id="GO:0005737">
    <property type="term" value="C:cytoplasm"/>
    <property type="evidence" value="ECO:0007669"/>
    <property type="project" value="TreeGrafter"/>
</dbReference>
<dbReference type="OMA" id="DLMRIRT"/>
<dbReference type="Pfam" id="PF00191">
    <property type="entry name" value="Annexin"/>
    <property type="match status" value="4"/>
</dbReference>
<keyword evidence="3 4" id="KW-0041">Annexin</keyword>
<dbReference type="InterPro" id="IPR018252">
    <property type="entry name" value="Annexin_repeat_CS"/>
</dbReference>
<dbReference type="AlphaFoldDB" id="A0A067CD94"/>
<dbReference type="GO" id="GO:0001786">
    <property type="term" value="F:phosphatidylserine binding"/>
    <property type="evidence" value="ECO:0007669"/>
    <property type="project" value="TreeGrafter"/>
</dbReference>
<dbReference type="PANTHER" id="PTHR10502:SF102">
    <property type="entry name" value="ANNEXIN B11"/>
    <property type="match status" value="1"/>
</dbReference>
<dbReference type="GO" id="GO:0005886">
    <property type="term" value="C:plasma membrane"/>
    <property type="evidence" value="ECO:0007669"/>
    <property type="project" value="TreeGrafter"/>
</dbReference>
<dbReference type="KEGG" id="spar:SPRG_06548"/>
<dbReference type="EMBL" id="KK583210">
    <property type="protein sequence ID" value="KDO28694.1"/>
    <property type="molecule type" value="Genomic_DNA"/>
</dbReference>
<proteinExistence type="inferred from homology"/>
<dbReference type="OrthoDB" id="37886at2759"/>
<gene>
    <name evidence="5" type="ORF">SPRG_06548</name>
</gene>